<keyword evidence="4" id="KW-0999">Mitochondrion inner membrane</keyword>
<dbReference type="FunFam" id="4.10.91.10:FF:000001">
    <property type="entry name" value="Cytochrome c oxidase subunit 7A1, mitochondrial"/>
    <property type="match status" value="1"/>
</dbReference>
<accession>A0A7N4NMX9</accession>
<evidence type="ECO:0000313" key="14">
    <source>
        <dbReference type="Proteomes" id="UP000007648"/>
    </source>
</evidence>
<comment type="subcellular location">
    <subcellularLocation>
        <location evidence="1">Mitochondrion inner membrane</location>
        <topology evidence="1">Single-pass membrane protein</topology>
    </subcellularLocation>
</comment>
<keyword evidence="8" id="KW-0496">Mitochondrion</keyword>
<evidence type="ECO:0000256" key="10">
    <source>
        <dbReference type="ARBA" id="ARBA00040282"/>
    </source>
</evidence>
<dbReference type="SUPFAM" id="SSF81419">
    <property type="entry name" value="Mitochondrial cytochrome c oxidase subunit VIIa"/>
    <property type="match status" value="1"/>
</dbReference>
<name>A0A7N4NMX9_SARHA</name>
<reference evidence="13" key="3">
    <citation type="submission" date="2025-09" db="UniProtKB">
        <authorList>
            <consortium name="Ensembl"/>
        </authorList>
    </citation>
    <scope>IDENTIFICATION</scope>
</reference>
<dbReference type="InterPro" id="IPR003177">
    <property type="entry name" value="Cytc_oxidase_su7a_met"/>
</dbReference>
<evidence type="ECO:0000256" key="9">
    <source>
        <dbReference type="ARBA" id="ARBA00023136"/>
    </source>
</evidence>
<reference evidence="13" key="2">
    <citation type="submission" date="2025-08" db="UniProtKB">
        <authorList>
            <consortium name="Ensembl"/>
        </authorList>
    </citation>
    <scope>IDENTIFICATION</scope>
</reference>
<sequence length="53" mass="5829">MLRNLLEDDSIPVHLKGGVGSALLYRATMLFTVVGTVYALYQLGMASFPKKQN</sequence>
<feature type="transmembrane region" description="Helical" evidence="12">
    <location>
        <begin position="23"/>
        <end position="41"/>
    </location>
</feature>
<dbReference type="GeneTree" id="ENSGT00940000154550"/>
<protein>
    <recommendedName>
        <fullName evidence="10">Cytochrome c oxidase subunit 7A2, mitochondrial</fullName>
    </recommendedName>
    <alternativeName>
        <fullName evidence="11">Cytochrome c oxidase subunit VIIa-liver/heart</fullName>
    </alternativeName>
</protein>
<keyword evidence="6 12" id="KW-1133">Transmembrane helix</keyword>
<evidence type="ECO:0000313" key="13">
    <source>
        <dbReference type="Ensembl" id="ENSSHAP00000025573.1"/>
    </source>
</evidence>
<dbReference type="GO" id="GO:0045277">
    <property type="term" value="C:respiratory chain complex IV"/>
    <property type="evidence" value="ECO:0007669"/>
    <property type="project" value="InterPro"/>
</dbReference>
<dbReference type="GO" id="GO:0002082">
    <property type="term" value="P:regulation of oxidative phosphorylation"/>
    <property type="evidence" value="ECO:0007669"/>
    <property type="project" value="TreeGrafter"/>
</dbReference>
<keyword evidence="5" id="KW-0809">Transit peptide</keyword>
<evidence type="ECO:0000256" key="11">
    <source>
        <dbReference type="ARBA" id="ARBA00042325"/>
    </source>
</evidence>
<dbReference type="Ensembl" id="ENSSHAT00000042493.1">
    <property type="protein sequence ID" value="ENSSHAP00000025573.1"/>
    <property type="gene ID" value="ENSSHAG00000024282.1"/>
</dbReference>
<dbReference type="Proteomes" id="UP000007648">
    <property type="component" value="Unassembled WGS sequence"/>
</dbReference>
<evidence type="ECO:0000256" key="5">
    <source>
        <dbReference type="ARBA" id="ARBA00022946"/>
    </source>
</evidence>
<gene>
    <name evidence="13" type="primary">COX7A2</name>
</gene>
<dbReference type="AlphaFoldDB" id="A0A7N4NMX9"/>
<organism evidence="13 14">
    <name type="scientific">Sarcophilus harrisii</name>
    <name type="common">Tasmanian devil</name>
    <name type="synonym">Sarcophilus laniarius</name>
    <dbReference type="NCBI Taxonomy" id="9305"/>
    <lineage>
        <taxon>Eukaryota</taxon>
        <taxon>Metazoa</taxon>
        <taxon>Chordata</taxon>
        <taxon>Craniata</taxon>
        <taxon>Vertebrata</taxon>
        <taxon>Euteleostomi</taxon>
        <taxon>Mammalia</taxon>
        <taxon>Metatheria</taxon>
        <taxon>Dasyuromorphia</taxon>
        <taxon>Dasyuridae</taxon>
        <taxon>Sarcophilus</taxon>
    </lineage>
</organism>
<evidence type="ECO:0000256" key="3">
    <source>
        <dbReference type="ARBA" id="ARBA00022692"/>
    </source>
</evidence>
<dbReference type="GO" id="GO:0006123">
    <property type="term" value="P:mitochondrial electron transport, cytochrome c to oxygen"/>
    <property type="evidence" value="ECO:0007669"/>
    <property type="project" value="InterPro"/>
</dbReference>
<dbReference type="Gene3D" id="4.10.91.10">
    <property type="entry name" value="Cytochrome c oxidase, subunit VIIa"/>
    <property type="match status" value="1"/>
</dbReference>
<keyword evidence="14" id="KW-1185">Reference proteome</keyword>
<evidence type="ECO:0000256" key="6">
    <source>
        <dbReference type="ARBA" id="ARBA00022989"/>
    </source>
</evidence>
<dbReference type="InterPro" id="IPR036539">
    <property type="entry name" value="Cyt_c_oxidase_su7a_sf"/>
</dbReference>
<dbReference type="PANTHER" id="PTHR10510">
    <property type="entry name" value="CYTOCHROME C OXIDASE POLYPEPTIDE 7A"/>
    <property type="match status" value="1"/>
</dbReference>
<reference evidence="13 14" key="1">
    <citation type="journal article" date="2011" name="Proc. Natl. Acad. Sci. U.S.A.">
        <title>Genetic diversity and population structure of the endangered marsupial Sarcophilus harrisii (Tasmanian devil).</title>
        <authorList>
            <person name="Miller W."/>
            <person name="Hayes V.M."/>
            <person name="Ratan A."/>
            <person name="Petersen D.C."/>
            <person name="Wittekindt N.E."/>
            <person name="Miller J."/>
            <person name="Walenz B."/>
            <person name="Knight J."/>
            <person name="Qi J."/>
            <person name="Zhao F."/>
            <person name="Wang Q."/>
            <person name="Bedoya-Reina O.C."/>
            <person name="Katiyar N."/>
            <person name="Tomsho L.P."/>
            <person name="Kasson L.M."/>
            <person name="Hardie R.A."/>
            <person name="Woodbridge P."/>
            <person name="Tindall E.A."/>
            <person name="Bertelsen M.F."/>
            <person name="Dixon D."/>
            <person name="Pyecroft S."/>
            <person name="Helgen K.M."/>
            <person name="Lesk A.M."/>
            <person name="Pringle T.H."/>
            <person name="Patterson N."/>
            <person name="Zhang Y."/>
            <person name="Kreiss A."/>
            <person name="Woods G.M."/>
            <person name="Jones M.E."/>
            <person name="Schuster S.C."/>
        </authorList>
    </citation>
    <scope>NUCLEOTIDE SEQUENCE [LARGE SCALE GENOMIC DNA]</scope>
</reference>
<keyword evidence="7" id="KW-0007">Acetylation</keyword>
<comment type="similarity">
    <text evidence="2">Belongs to the cytochrome c oxidase VIIa family.</text>
</comment>
<evidence type="ECO:0000256" key="1">
    <source>
        <dbReference type="ARBA" id="ARBA00004434"/>
    </source>
</evidence>
<evidence type="ECO:0000256" key="8">
    <source>
        <dbReference type="ARBA" id="ARBA00023128"/>
    </source>
</evidence>
<dbReference type="GO" id="GO:0097250">
    <property type="term" value="P:mitochondrial respirasome assembly"/>
    <property type="evidence" value="ECO:0007669"/>
    <property type="project" value="TreeGrafter"/>
</dbReference>
<evidence type="ECO:0000256" key="12">
    <source>
        <dbReference type="SAM" id="Phobius"/>
    </source>
</evidence>
<evidence type="ECO:0000256" key="2">
    <source>
        <dbReference type="ARBA" id="ARBA00009331"/>
    </source>
</evidence>
<dbReference type="GO" id="GO:0005743">
    <property type="term" value="C:mitochondrial inner membrane"/>
    <property type="evidence" value="ECO:0007669"/>
    <property type="project" value="UniProtKB-SubCell"/>
</dbReference>
<keyword evidence="9 12" id="KW-0472">Membrane</keyword>
<proteinExistence type="inferred from homology"/>
<evidence type="ECO:0000256" key="7">
    <source>
        <dbReference type="ARBA" id="ARBA00022990"/>
    </source>
</evidence>
<keyword evidence="3 12" id="KW-0812">Transmembrane</keyword>
<evidence type="ECO:0000256" key="4">
    <source>
        <dbReference type="ARBA" id="ARBA00022792"/>
    </source>
</evidence>
<dbReference type="PANTHER" id="PTHR10510:SF15">
    <property type="entry name" value="CYTOCHROME C OXIDASE SUBUNIT 7A2, MITOCHONDRIAL"/>
    <property type="match status" value="1"/>
</dbReference>